<sequence length="107" mass="12429">MHRVLGNGSRDLDPISFSYASIRIGNSTRTLGDIQNNSSDLWCLRGDRTITARKRCGLKEDVVTRIEKGMLRWFGHLERMNEYRLTKKIYRMRVCDEKDDKGHPGKS</sequence>
<accession>A0A4C1SGC6</accession>
<dbReference type="AlphaFoldDB" id="A0A4C1SGC6"/>
<dbReference type="EMBL" id="BGZK01000005">
    <property type="protein sequence ID" value="GBP00417.1"/>
    <property type="molecule type" value="Genomic_DNA"/>
</dbReference>
<proteinExistence type="predicted"/>
<name>A0A4C1SGC6_EUMVA</name>
<dbReference type="OrthoDB" id="6370710at2759"/>
<reference evidence="1 2" key="1">
    <citation type="journal article" date="2019" name="Commun. Biol.">
        <title>The bagworm genome reveals a unique fibroin gene that provides high tensile strength.</title>
        <authorList>
            <person name="Kono N."/>
            <person name="Nakamura H."/>
            <person name="Ohtoshi R."/>
            <person name="Tomita M."/>
            <person name="Numata K."/>
            <person name="Arakawa K."/>
        </authorList>
    </citation>
    <scope>NUCLEOTIDE SEQUENCE [LARGE SCALE GENOMIC DNA]</scope>
</reference>
<dbReference type="Proteomes" id="UP000299102">
    <property type="component" value="Unassembled WGS sequence"/>
</dbReference>
<protein>
    <submittedName>
        <fullName evidence="1">Uncharacterized protein</fullName>
    </submittedName>
</protein>
<evidence type="ECO:0000313" key="2">
    <source>
        <dbReference type="Proteomes" id="UP000299102"/>
    </source>
</evidence>
<gene>
    <name evidence="1" type="ORF">EVAR_972_1</name>
</gene>
<organism evidence="1 2">
    <name type="scientific">Eumeta variegata</name>
    <name type="common">Bagworm moth</name>
    <name type="synonym">Eumeta japonica</name>
    <dbReference type="NCBI Taxonomy" id="151549"/>
    <lineage>
        <taxon>Eukaryota</taxon>
        <taxon>Metazoa</taxon>
        <taxon>Ecdysozoa</taxon>
        <taxon>Arthropoda</taxon>
        <taxon>Hexapoda</taxon>
        <taxon>Insecta</taxon>
        <taxon>Pterygota</taxon>
        <taxon>Neoptera</taxon>
        <taxon>Endopterygota</taxon>
        <taxon>Lepidoptera</taxon>
        <taxon>Glossata</taxon>
        <taxon>Ditrysia</taxon>
        <taxon>Tineoidea</taxon>
        <taxon>Psychidae</taxon>
        <taxon>Oiketicinae</taxon>
        <taxon>Eumeta</taxon>
    </lineage>
</organism>
<comment type="caution">
    <text evidence="1">The sequence shown here is derived from an EMBL/GenBank/DDBJ whole genome shotgun (WGS) entry which is preliminary data.</text>
</comment>
<keyword evidence="2" id="KW-1185">Reference proteome</keyword>
<evidence type="ECO:0000313" key="1">
    <source>
        <dbReference type="EMBL" id="GBP00417.1"/>
    </source>
</evidence>